<evidence type="ECO:0000313" key="1">
    <source>
        <dbReference type="EMBL" id="KKN75839.1"/>
    </source>
</evidence>
<protein>
    <submittedName>
        <fullName evidence="1">Uncharacterized protein</fullName>
    </submittedName>
</protein>
<comment type="caution">
    <text evidence="1">The sequence shown here is derived from an EMBL/GenBank/DDBJ whole genome shotgun (WGS) entry which is preliminary data.</text>
</comment>
<dbReference type="AlphaFoldDB" id="A0A0F9T9J0"/>
<name>A0A0F9T9J0_9ZZZZ</name>
<gene>
    <name evidence="1" type="ORF">LCGC14_0377150</name>
</gene>
<proteinExistence type="predicted"/>
<reference evidence="1" key="1">
    <citation type="journal article" date="2015" name="Nature">
        <title>Complex archaea that bridge the gap between prokaryotes and eukaryotes.</title>
        <authorList>
            <person name="Spang A."/>
            <person name="Saw J.H."/>
            <person name="Jorgensen S.L."/>
            <person name="Zaremba-Niedzwiedzka K."/>
            <person name="Martijn J."/>
            <person name="Lind A.E."/>
            <person name="van Eijk R."/>
            <person name="Schleper C."/>
            <person name="Guy L."/>
            <person name="Ettema T.J."/>
        </authorList>
    </citation>
    <scope>NUCLEOTIDE SEQUENCE</scope>
</reference>
<dbReference type="EMBL" id="LAZR01000303">
    <property type="protein sequence ID" value="KKN75839.1"/>
    <property type="molecule type" value="Genomic_DNA"/>
</dbReference>
<organism evidence="1">
    <name type="scientific">marine sediment metagenome</name>
    <dbReference type="NCBI Taxonomy" id="412755"/>
    <lineage>
        <taxon>unclassified sequences</taxon>
        <taxon>metagenomes</taxon>
        <taxon>ecological metagenomes</taxon>
    </lineage>
</organism>
<sequence>MYQIAILNKIDENTLKCFVPEGCPATPRKMFLLEEDEYNKYLDVTQIWREHRSELQRKQHVLTEALEFTEGLLAKVNRLQLKDSTSKEDIEQMQTLMKVLSPDKKPK</sequence>
<accession>A0A0F9T9J0</accession>